<feature type="domain" description="GH15-like" evidence="1">
    <location>
        <begin position="285"/>
        <end position="585"/>
    </location>
</feature>
<dbReference type="GO" id="GO:0005975">
    <property type="term" value="P:carbohydrate metabolic process"/>
    <property type="evidence" value="ECO:0007669"/>
    <property type="project" value="InterPro"/>
</dbReference>
<evidence type="ECO:0000313" key="3">
    <source>
        <dbReference type="Proteomes" id="UP000034704"/>
    </source>
</evidence>
<dbReference type="InterPro" id="IPR012341">
    <property type="entry name" value="6hp_glycosidase-like_sf"/>
</dbReference>
<dbReference type="InterPro" id="IPR011613">
    <property type="entry name" value="GH15-like"/>
</dbReference>
<dbReference type="InterPro" id="IPR008928">
    <property type="entry name" value="6-hairpin_glycosidase_sf"/>
</dbReference>
<dbReference type="EMBL" id="LCDG01000003">
    <property type="protein sequence ID" value="KKS48072.1"/>
    <property type="molecule type" value="Genomic_DNA"/>
</dbReference>
<proteinExistence type="predicted"/>
<dbReference type="PANTHER" id="PTHR31616">
    <property type="entry name" value="TREHALASE"/>
    <property type="match status" value="1"/>
</dbReference>
<feature type="domain" description="GH15-like" evidence="1">
    <location>
        <begin position="601"/>
        <end position="639"/>
    </location>
</feature>
<gene>
    <name evidence="2" type="ORF">UV12_C0003G0031</name>
</gene>
<accession>A0A0G0ZH83</accession>
<dbReference type="PATRIC" id="fig|1618756.3.peg.269"/>
<dbReference type="PANTHER" id="PTHR31616:SF13">
    <property type="entry name" value="GLUCAN 1,4-ALPHA-GLUCOSIDASE"/>
    <property type="match status" value="1"/>
</dbReference>
<evidence type="ECO:0000259" key="1">
    <source>
        <dbReference type="Pfam" id="PF00723"/>
    </source>
</evidence>
<comment type="caution">
    <text evidence="2">The sequence shown here is derived from an EMBL/GenBank/DDBJ whole genome shotgun (WGS) entry which is preliminary data.</text>
</comment>
<dbReference type="Pfam" id="PF00723">
    <property type="entry name" value="Glyco_hydro_15"/>
    <property type="match status" value="2"/>
</dbReference>
<dbReference type="AlphaFoldDB" id="A0A0G0ZH83"/>
<dbReference type="SUPFAM" id="SSF48208">
    <property type="entry name" value="Six-hairpin glycosidases"/>
    <property type="match status" value="1"/>
</dbReference>
<dbReference type="GO" id="GO:0004553">
    <property type="term" value="F:hydrolase activity, hydrolyzing O-glycosyl compounds"/>
    <property type="evidence" value="ECO:0007669"/>
    <property type="project" value="UniProtKB-ARBA"/>
</dbReference>
<name>A0A0G0ZH83_9BACT</name>
<dbReference type="Gene3D" id="1.50.10.10">
    <property type="match status" value="1"/>
</dbReference>
<organism evidence="2 3">
    <name type="scientific">Candidatus Nomurabacteria bacterium GW2011_GWC2_42_20</name>
    <dbReference type="NCBI Taxonomy" id="1618756"/>
    <lineage>
        <taxon>Bacteria</taxon>
        <taxon>Candidatus Nomuraibacteriota</taxon>
    </lineage>
</organism>
<dbReference type="STRING" id="1618756.UV12_C0003G0031"/>
<protein>
    <submittedName>
        <fullName evidence="2">Glycoside hydrolase 15-related protein</fullName>
    </submittedName>
</protein>
<keyword evidence="2" id="KW-0378">Hydrolase</keyword>
<dbReference type="Proteomes" id="UP000034704">
    <property type="component" value="Unassembled WGS sequence"/>
</dbReference>
<sequence length="664" mass="76269">MSKSLSLGNGNILVCMDKRAQVRDFYFPYVGLENHIGGHYTHRVGVFVDYQLNWFDNPNWDIQIHSSDQSLLGETVAKNSTLGVTLNLSDTVYNEKNIFLREVKVTNDSDRERSVRLFFGHEFEIYESHRGDTSYFDPINHVIVHYNGKRVFLINGQSSNGGFDDYTAGIFKIEGKEGSFKDAEDGILAKNLIEHGPSDSVMGFYLDIPPHESKIIHYWVVAAESIKEALELNKYTLERNPGHLMRTTRDYWHAWVNKYNFTFYGLTQDEIALFKRSLLAIRTHADNNGAIIASADSDMLQNGRDTYSYMWPRDGAFSAMAFDMAGDFNVAERFFDFCEHVITDDGYFMHKYRPDESLGSSWHPWMKNGKIELPIQEDETALVLIALWHHYIQSRDLEFIEKVYNSLVKRAADFMVEYRDPTTRLPKASYDLWEEKFGIHTFTSAAVYEALMCAAKFAKLLGKEKSEHIYTTAAFEIRQSILNFLYEEESGIFVKMINVADDGTISYDRTLDMSSVYGIFAFGVLDIDDPRLSRAIKQIEDRIVVKTNVGGVARYEGDVYFRDVVGVPGNPWIITTLWLAQYHIARAKKESDFAPVHQWLSWAVKHTTESGIFSEQLHPYNGEPLSATPLTWSHSEYVMTVVKYLDKLEELGICLKCNPLYKED</sequence>
<evidence type="ECO:0000313" key="2">
    <source>
        <dbReference type="EMBL" id="KKS48072.1"/>
    </source>
</evidence>
<reference evidence="2 3" key="1">
    <citation type="journal article" date="2015" name="Nature">
        <title>rRNA introns, odd ribosomes, and small enigmatic genomes across a large radiation of phyla.</title>
        <authorList>
            <person name="Brown C.T."/>
            <person name="Hug L.A."/>
            <person name="Thomas B.C."/>
            <person name="Sharon I."/>
            <person name="Castelle C.J."/>
            <person name="Singh A."/>
            <person name="Wilkins M.J."/>
            <person name="Williams K.H."/>
            <person name="Banfield J.F."/>
        </authorList>
    </citation>
    <scope>NUCLEOTIDE SEQUENCE [LARGE SCALE GENOMIC DNA]</scope>
</reference>